<protein>
    <submittedName>
        <fullName evidence="1">Uncharacterized protein</fullName>
    </submittedName>
</protein>
<dbReference type="Proteomes" id="UP000249177">
    <property type="component" value="Unassembled WGS sequence"/>
</dbReference>
<proteinExistence type="predicted"/>
<name>A0A2W7VRC3_9FLAO</name>
<dbReference type="EMBL" id="QKXH01000002">
    <property type="protein sequence ID" value="PZX94652.1"/>
    <property type="molecule type" value="Genomic_DNA"/>
</dbReference>
<accession>A0A2W7VRC3</accession>
<gene>
    <name evidence="1" type="ORF">DOS84_03600</name>
</gene>
<reference evidence="1 2" key="1">
    <citation type="submission" date="2018-06" db="EMBL/GenBank/DDBJ databases">
        <title>Flavobacterium sp IMCC34762, genome.</title>
        <authorList>
            <person name="Joung Y."/>
            <person name="Cho J."/>
            <person name="Song J."/>
        </authorList>
    </citation>
    <scope>NUCLEOTIDE SEQUENCE [LARGE SCALE GENOMIC DNA]</scope>
    <source>
        <strain evidence="1 2">IMCC34762</strain>
    </source>
</reference>
<comment type="caution">
    <text evidence="1">The sequence shown here is derived from an EMBL/GenBank/DDBJ whole genome shotgun (WGS) entry which is preliminary data.</text>
</comment>
<sequence length="77" mass="9347">MVDIINLNIKIVLYLIGIKQHYKYKIILKKNSIFYQLNNCNSVSYILKNMIKVIFLYSKKKYKISLTRETKIKKQRF</sequence>
<organism evidence="1 2">
    <name type="scientific">Flavobacterium aquariorum</name>
    <dbReference type="NCBI Taxonomy" id="2217670"/>
    <lineage>
        <taxon>Bacteria</taxon>
        <taxon>Pseudomonadati</taxon>
        <taxon>Bacteroidota</taxon>
        <taxon>Flavobacteriia</taxon>
        <taxon>Flavobacteriales</taxon>
        <taxon>Flavobacteriaceae</taxon>
        <taxon>Flavobacterium</taxon>
    </lineage>
</organism>
<keyword evidence="2" id="KW-1185">Reference proteome</keyword>
<evidence type="ECO:0000313" key="2">
    <source>
        <dbReference type="Proteomes" id="UP000249177"/>
    </source>
</evidence>
<evidence type="ECO:0000313" key="1">
    <source>
        <dbReference type="EMBL" id="PZX94652.1"/>
    </source>
</evidence>
<dbReference type="AlphaFoldDB" id="A0A2W7VRC3"/>